<dbReference type="EMBL" id="CAWYQH010000035">
    <property type="protein sequence ID" value="CAK8676587.1"/>
    <property type="molecule type" value="Genomic_DNA"/>
</dbReference>
<feature type="compositionally biased region" description="Low complexity" evidence="4">
    <location>
        <begin position="100"/>
        <end position="110"/>
    </location>
</feature>
<feature type="domain" description="PDZ" evidence="5">
    <location>
        <begin position="622"/>
        <end position="703"/>
    </location>
</feature>
<feature type="domain" description="PDZ" evidence="5">
    <location>
        <begin position="9"/>
        <end position="78"/>
    </location>
</feature>
<dbReference type="SMART" id="SM00228">
    <property type="entry name" value="PDZ"/>
    <property type="match status" value="6"/>
</dbReference>
<comment type="subcellular location">
    <subcellularLocation>
        <location evidence="1">Cell membrane</location>
    </subcellularLocation>
</comment>
<dbReference type="InterPro" id="IPR036034">
    <property type="entry name" value="PDZ_sf"/>
</dbReference>
<keyword evidence="2" id="KW-1003">Cell membrane</keyword>
<proteinExistence type="predicted"/>
<organism evidence="6 7">
    <name type="scientific">Clavelina lepadiformis</name>
    <name type="common">Light-bulb sea squirt</name>
    <name type="synonym">Ascidia lepadiformis</name>
    <dbReference type="NCBI Taxonomy" id="159417"/>
    <lineage>
        <taxon>Eukaryota</taxon>
        <taxon>Metazoa</taxon>
        <taxon>Chordata</taxon>
        <taxon>Tunicata</taxon>
        <taxon>Ascidiacea</taxon>
        <taxon>Aplousobranchia</taxon>
        <taxon>Clavelinidae</taxon>
        <taxon>Clavelina</taxon>
    </lineage>
</organism>
<protein>
    <recommendedName>
        <fullName evidence="5">PDZ domain-containing protein</fullName>
    </recommendedName>
</protein>
<dbReference type="InterPro" id="IPR051067">
    <property type="entry name" value="NHER"/>
</dbReference>
<dbReference type="CDD" id="cd06768">
    <property type="entry name" value="PDZ_NHERF-like"/>
    <property type="match status" value="5"/>
</dbReference>
<feature type="domain" description="PDZ" evidence="5">
    <location>
        <begin position="508"/>
        <end position="585"/>
    </location>
</feature>
<dbReference type="Proteomes" id="UP001642483">
    <property type="component" value="Unassembled WGS sequence"/>
</dbReference>
<feature type="domain" description="PDZ" evidence="5">
    <location>
        <begin position="261"/>
        <end position="342"/>
    </location>
</feature>
<dbReference type="SUPFAM" id="SSF50156">
    <property type="entry name" value="PDZ domain-like"/>
    <property type="match status" value="6"/>
</dbReference>
<dbReference type="PANTHER" id="PTHR14191">
    <property type="entry name" value="PDZ DOMAIN CONTAINING PROTEIN"/>
    <property type="match status" value="1"/>
</dbReference>
<keyword evidence="2" id="KW-0472">Membrane</keyword>
<keyword evidence="3" id="KW-0677">Repeat</keyword>
<dbReference type="PANTHER" id="PTHR14191:SF3">
    <property type="entry name" value="NA(+)_H(+) EXCHANGE REGULATORY COFACTOR-LIKE PROTEIN NRFL-1"/>
    <property type="match status" value="1"/>
</dbReference>
<dbReference type="PROSITE" id="PS50106">
    <property type="entry name" value="PDZ"/>
    <property type="match status" value="6"/>
</dbReference>
<evidence type="ECO:0000313" key="6">
    <source>
        <dbReference type="EMBL" id="CAK8676587.1"/>
    </source>
</evidence>
<evidence type="ECO:0000256" key="3">
    <source>
        <dbReference type="ARBA" id="ARBA00022737"/>
    </source>
</evidence>
<dbReference type="Gene3D" id="2.30.42.10">
    <property type="match status" value="6"/>
</dbReference>
<feature type="region of interest" description="Disordered" evidence="4">
    <location>
        <begin position="89"/>
        <end position="111"/>
    </location>
</feature>
<comment type="caution">
    <text evidence="6">The sequence shown here is derived from an EMBL/GenBank/DDBJ whole genome shotgun (WGS) entry which is preliminary data.</text>
</comment>
<evidence type="ECO:0000256" key="2">
    <source>
        <dbReference type="ARBA" id="ARBA00022475"/>
    </source>
</evidence>
<feature type="domain" description="PDZ" evidence="5">
    <location>
        <begin position="369"/>
        <end position="449"/>
    </location>
</feature>
<evidence type="ECO:0000256" key="1">
    <source>
        <dbReference type="ARBA" id="ARBA00004236"/>
    </source>
</evidence>
<reference evidence="6 7" key="1">
    <citation type="submission" date="2024-02" db="EMBL/GenBank/DDBJ databases">
        <authorList>
            <person name="Daric V."/>
            <person name="Darras S."/>
        </authorList>
    </citation>
    <scope>NUCLEOTIDE SEQUENCE [LARGE SCALE GENOMIC DNA]</scope>
</reference>
<evidence type="ECO:0000259" key="5">
    <source>
        <dbReference type="PROSITE" id="PS50106"/>
    </source>
</evidence>
<dbReference type="InterPro" id="IPR001478">
    <property type="entry name" value="PDZ"/>
</dbReference>
<dbReference type="Pfam" id="PF17820">
    <property type="entry name" value="PDZ_6"/>
    <property type="match status" value="1"/>
</dbReference>
<feature type="region of interest" description="Disordered" evidence="4">
    <location>
        <begin position="219"/>
        <end position="239"/>
    </location>
</feature>
<gene>
    <name evidence="6" type="ORF">CVLEPA_LOCUS6041</name>
</gene>
<sequence>MAYSDGSRECVVSKKEDEEFEFFLRVDDDREGQIITSLTPGGPAERCGLKDGDRVLEVNGVSVEKQSHNDVVELIRESMPHHEIKFRVVDKENDPKASKAKTNSTSSSNNVELRPRICKISKKRNTFGFTLEAQGTANPGHFIKDVADGGPAVESGLRSGDRIIEVGGANVEKMKHEKVVSQIKKSGSKVTLLVVDDATYKHFMARKLKIKAKHAYSSSDVVSDSRSTSTSSSSSLKKATTASVSSSVSAVPSSDEEKARLVHVCKEKNRGYGFFLRVKNNEQGEYIGDLETGKSGEKCGLRNNDRVIAVNGEVIIDKEHEEVVGIIKSNPQHTIFLVLGPKALTKARSSGLLFAIDGAKEAFVEKPRVVKLDKSENGYGFFLKMNKGSPMHSIADIEEGSAAGIAGLKNGEVLACIDGNDVMRATHTDCVSKIKEAGSSVELTIASRETMDIFYALDIAMTSEFLDSWPDQSLLKIPNLSQYSLESEAPAADREEEPAADEHRSLRICKLTQIDGGFGFFLRDEDGHLLGSIETGGAADKAGVKENDEIIEINGSNVEKETHTEVVERIRNSGAEVTFLVVNEDEKKYFKSRNIAIASVAMAVTAIAANDDDDGEAPLPRLCKLTKDNTGFGFHLNGDSGDRPGQYINQIMNDGPADRAGIKDGDRVIEVNGVNIKNKIHDDVVKLIVSSGSQVSFLVVDEETDRYYIRKGVEITAAMLAAAKVADVVEGCVHNIKVLLNSLDPVLYPPGFWGAFI</sequence>
<evidence type="ECO:0000256" key="4">
    <source>
        <dbReference type="SAM" id="MobiDB-lite"/>
    </source>
</evidence>
<dbReference type="InterPro" id="IPR041489">
    <property type="entry name" value="PDZ_6"/>
</dbReference>
<feature type="domain" description="PDZ" evidence="5">
    <location>
        <begin position="117"/>
        <end position="198"/>
    </location>
</feature>
<dbReference type="Pfam" id="PF00595">
    <property type="entry name" value="PDZ"/>
    <property type="match status" value="5"/>
</dbReference>
<name>A0ABP0FA46_CLALP</name>
<accession>A0ABP0FA46</accession>
<evidence type="ECO:0000313" key="7">
    <source>
        <dbReference type="Proteomes" id="UP001642483"/>
    </source>
</evidence>
<keyword evidence="7" id="KW-1185">Reference proteome</keyword>